<name>T1CDY6_9ZZZZ</name>
<dbReference type="InterPro" id="IPR000515">
    <property type="entry name" value="MetI-like"/>
</dbReference>
<reference evidence="8" key="2">
    <citation type="journal article" date="2014" name="ISME J.">
        <title>Microbial stratification in low pH oxic and suboxic macroscopic growths along an acid mine drainage.</title>
        <authorList>
            <person name="Mendez-Garcia C."/>
            <person name="Mesa V."/>
            <person name="Sprenger R.R."/>
            <person name="Richter M."/>
            <person name="Diez M.S."/>
            <person name="Solano J."/>
            <person name="Bargiela R."/>
            <person name="Golyshina O.V."/>
            <person name="Manteca A."/>
            <person name="Ramos J.L."/>
            <person name="Gallego J.R."/>
            <person name="Llorente I."/>
            <person name="Martins Dos Santos V.A."/>
            <person name="Jensen O.N."/>
            <person name="Pelaez A.I."/>
            <person name="Sanchez J."/>
            <person name="Ferrer M."/>
        </authorList>
    </citation>
    <scope>NUCLEOTIDE SEQUENCE</scope>
</reference>
<keyword evidence="2" id="KW-0813">Transport</keyword>
<dbReference type="SUPFAM" id="SSF161098">
    <property type="entry name" value="MetI-like"/>
    <property type="match status" value="1"/>
</dbReference>
<gene>
    <name evidence="8" type="ORF">B1B_00053</name>
</gene>
<comment type="subcellular location">
    <subcellularLocation>
        <location evidence="1">Cell membrane</location>
        <topology evidence="1">Multi-pass membrane protein</topology>
    </subcellularLocation>
</comment>
<dbReference type="InterPro" id="IPR035906">
    <property type="entry name" value="MetI-like_sf"/>
</dbReference>
<keyword evidence="4 7" id="KW-0812">Transmembrane</keyword>
<keyword evidence="3" id="KW-1003">Cell membrane</keyword>
<feature type="transmembrane region" description="Helical" evidence="7">
    <location>
        <begin position="26"/>
        <end position="49"/>
    </location>
</feature>
<evidence type="ECO:0000313" key="8">
    <source>
        <dbReference type="EMBL" id="EQD79733.1"/>
    </source>
</evidence>
<dbReference type="Gene3D" id="1.10.3720.10">
    <property type="entry name" value="MetI-like"/>
    <property type="match status" value="1"/>
</dbReference>
<dbReference type="GO" id="GO:0005886">
    <property type="term" value="C:plasma membrane"/>
    <property type="evidence" value="ECO:0007669"/>
    <property type="project" value="UniProtKB-SubCell"/>
</dbReference>
<dbReference type="InterPro" id="IPR050366">
    <property type="entry name" value="BP-dependent_transpt_permease"/>
</dbReference>
<protein>
    <submittedName>
        <fullName evidence="8">Oligopeptide/dipeptide ABC transporter membrane protein</fullName>
    </submittedName>
</protein>
<proteinExistence type="predicted"/>
<evidence type="ECO:0000256" key="6">
    <source>
        <dbReference type="ARBA" id="ARBA00023136"/>
    </source>
</evidence>
<evidence type="ECO:0000256" key="5">
    <source>
        <dbReference type="ARBA" id="ARBA00022989"/>
    </source>
</evidence>
<keyword evidence="5 7" id="KW-1133">Transmembrane helix</keyword>
<comment type="caution">
    <text evidence="8">The sequence shown here is derived from an EMBL/GenBank/DDBJ whole genome shotgun (WGS) entry which is preliminary data.</text>
</comment>
<organism evidence="8">
    <name type="scientific">mine drainage metagenome</name>
    <dbReference type="NCBI Taxonomy" id="410659"/>
    <lineage>
        <taxon>unclassified sequences</taxon>
        <taxon>metagenomes</taxon>
        <taxon>ecological metagenomes</taxon>
    </lineage>
</organism>
<dbReference type="PANTHER" id="PTHR43386">
    <property type="entry name" value="OLIGOPEPTIDE TRANSPORT SYSTEM PERMEASE PROTEIN APPC"/>
    <property type="match status" value="1"/>
</dbReference>
<feature type="non-terminal residue" evidence="8">
    <location>
        <position position="123"/>
    </location>
</feature>
<evidence type="ECO:0000256" key="7">
    <source>
        <dbReference type="SAM" id="Phobius"/>
    </source>
</evidence>
<keyword evidence="6 7" id="KW-0472">Membrane</keyword>
<dbReference type="EMBL" id="AUZY01000044">
    <property type="protein sequence ID" value="EQD79733.1"/>
    <property type="molecule type" value="Genomic_DNA"/>
</dbReference>
<reference evidence="8" key="1">
    <citation type="submission" date="2013-08" db="EMBL/GenBank/DDBJ databases">
        <authorList>
            <person name="Mendez C."/>
            <person name="Richter M."/>
            <person name="Ferrer M."/>
            <person name="Sanchez J."/>
        </authorList>
    </citation>
    <scope>NUCLEOTIDE SEQUENCE</scope>
</reference>
<evidence type="ECO:0000256" key="2">
    <source>
        <dbReference type="ARBA" id="ARBA00022448"/>
    </source>
</evidence>
<dbReference type="PANTHER" id="PTHR43386:SF1">
    <property type="entry name" value="D,D-DIPEPTIDE TRANSPORT SYSTEM PERMEASE PROTEIN DDPC-RELATED"/>
    <property type="match status" value="1"/>
</dbReference>
<dbReference type="CDD" id="cd06261">
    <property type="entry name" value="TM_PBP2"/>
    <property type="match status" value="1"/>
</dbReference>
<dbReference type="AlphaFoldDB" id="T1CDY6"/>
<evidence type="ECO:0000256" key="4">
    <source>
        <dbReference type="ARBA" id="ARBA00022692"/>
    </source>
</evidence>
<accession>T1CDY6</accession>
<dbReference type="GO" id="GO:0055085">
    <property type="term" value="P:transmembrane transport"/>
    <property type="evidence" value="ECO:0007669"/>
    <property type="project" value="InterPro"/>
</dbReference>
<evidence type="ECO:0000256" key="1">
    <source>
        <dbReference type="ARBA" id="ARBA00004651"/>
    </source>
</evidence>
<sequence>MTLPLGADKWGRDVGQKVLKGTQTSVWVGLVAAFVATFIGTVLGALAGYYGRGVDDLLNGFYGVLTSIPYLLLVFAVAAVFQQKGVGYPHPDSWPDGVDGSFSPGSRRISEASHPRIRSGCWC</sequence>
<feature type="transmembrane region" description="Helical" evidence="7">
    <location>
        <begin position="61"/>
        <end position="81"/>
    </location>
</feature>
<evidence type="ECO:0000256" key="3">
    <source>
        <dbReference type="ARBA" id="ARBA00022475"/>
    </source>
</evidence>